<dbReference type="SMART" id="SM00285">
    <property type="entry name" value="PBD"/>
    <property type="match status" value="1"/>
</dbReference>
<dbReference type="InterPro" id="IPR036936">
    <property type="entry name" value="CRIB_dom_sf"/>
</dbReference>
<evidence type="ECO:0000259" key="1">
    <source>
        <dbReference type="SMART" id="SM00285"/>
    </source>
</evidence>
<proteinExistence type="predicted"/>
<dbReference type="Proteomes" id="UP000518752">
    <property type="component" value="Unassembled WGS sequence"/>
</dbReference>
<comment type="caution">
    <text evidence="2">The sequence shown here is derived from an EMBL/GenBank/DDBJ whole genome shotgun (WGS) entry which is preliminary data.</text>
</comment>
<evidence type="ECO:0000313" key="3">
    <source>
        <dbReference type="Proteomes" id="UP000518752"/>
    </source>
</evidence>
<feature type="domain" description="CRIB" evidence="1">
    <location>
        <begin position="10"/>
        <end position="44"/>
    </location>
</feature>
<dbReference type="InterPro" id="IPR000095">
    <property type="entry name" value="CRIB_dom"/>
</dbReference>
<organism evidence="2 3">
    <name type="scientific">Collybiopsis confluens</name>
    <dbReference type="NCBI Taxonomy" id="2823264"/>
    <lineage>
        <taxon>Eukaryota</taxon>
        <taxon>Fungi</taxon>
        <taxon>Dikarya</taxon>
        <taxon>Basidiomycota</taxon>
        <taxon>Agaricomycotina</taxon>
        <taxon>Agaricomycetes</taxon>
        <taxon>Agaricomycetidae</taxon>
        <taxon>Agaricales</taxon>
        <taxon>Marasmiineae</taxon>
        <taxon>Omphalotaceae</taxon>
        <taxon>Collybiopsis</taxon>
    </lineage>
</organism>
<dbReference type="OrthoDB" id="248923at2759"/>
<protein>
    <recommendedName>
        <fullName evidence="1">CRIB domain-containing protein</fullName>
    </recommendedName>
</protein>
<sequence length="75" mass="8284">MILSPLVPIISTPTFVHKVHVGFDAVSGAFKGMSKLTKSAITHEHYTKDPQVVLDVLELYTGALKKQEMEEMIGE</sequence>
<dbReference type="Pfam" id="PF00786">
    <property type="entry name" value="PBD"/>
    <property type="match status" value="1"/>
</dbReference>
<name>A0A8H5LN59_9AGAR</name>
<evidence type="ECO:0000313" key="2">
    <source>
        <dbReference type="EMBL" id="KAF5363234.1"/>
    </source>
</evidence>
<dbReference type="AlphaFoldDB" id="A0A8H5LN59"/>
<dbReference type="EMBL" id="JAACJN010000189">
    <property type="protein sequence ID" value="KAF5363234.1"/>
    <property type="molecule type" value="Genomic_DNA"/>
</dbReference>
<accession>A0A8H5LN59</accession>
<reference evidence="2 3" key="1">
    <citation type="journal article" date="2020" name="ISME J.">
        <title>Uncovering the hidden diversity of litter-decomposition mechanisms in mushroom-forming fungi.</title>
        <authorList>
            <person name="Floudas D."/>
            <person name="Bentzer J."/>
            <person name="Ahren D."/>
            <person name="Johansson T."/>
            <person name="Persson P."/>
            <person name="Tunlid A."/>
        </authorList>
    </citation>
    <scope>NUCLEOTIDE SEQUENCE [LARGE SCALE GENOMIC DNA]</scope>
    <source>
        <strain evidence="2 3">CBS 406.79</strain>
    </source>
</reference>
<gene>
    <name evidence="2" type="ORF">D9757_014829</name>
</gene>
<keyword evidence="3" id="KW-1185">Reference proteome</keyword>
<dbReference type="Gene3D" id="3.90.810.10">
    <property type="entry name" value="CRIB domain"/>
    <property type="match status" value="1"/>
</dbReference>